<dbReference type="Proteomes" id="UP000789570">
    <property type="component" value="Unassembled WGS sequence"/>
</dbReference>
<dbReference type="OrthoDB" id="2243993at2759"/>
<name>A0A9N9HNC0_9GLOM</name>
<organism evidence="1 2">
    <name type="scientific">Funneliformis caledonium</name>
    <dbReference type="NCBI Taxonomy" id="1117310"/>
    <lineage>
        <taxon>Eukaryota</taxon>
        <taxon>Fungi</taxon>
        <taxon>Fungi incertae sedis</taxon>
        <taxon>Mucoromycota</taxon>
        <taxon>Glomeromycotina</taxon>
        <taxon>Glomeromycetes</taxon>
        <taxon>Glomerales</taxon>
        <taxon>Glomeraceae</taxon>
        <taxon>Funneliformis</taxon>
    </lineage>
</organism>
<protein>
    <submittedName>
        <fullName evidence="1">667_t:CDS:1</fullName>
    </submittedName>
</protein>
<comment type="caution">
    <text evidence="1">The sequence shown here is derived from an EMBL/GenBank/DDBJ whole genome shotgun (WGS) entry which is preliminary data.</text>
</comment>
<keyword evidence="2" id="KW-1185">Reference proteome</keyword>
<dbReference type="AlphaFoldDB" id="A0A9N9HNC0"/>
<sequence>MESITHETFLLSRNSWHRTSYYIPNTCLSCRLDSRPGIRTKKLIGRYDTDKVSWPNARRNAIKLKAKNGRLVPEGPVLPPYLRSRRCATDKTGSKERVSEGPDLTSPLFVFRNAFQFLYHPNLAFINSSLCRTNVLANQVKTTNRVVDFPTSSRMKYDTTKTIANLEDGVKRQKLNYGTDRGGREGEQEGNELLWKYVNCVCIQEYHALSSGVAGEGNSRSDIKRRALKPPSVWTHIVKYLDAVLNTPKEGFEDSLRQTMSDEPKFQLYCKKVLTDFWLGYPHNRASLKLMPTEYEYKTIKKRGIWNCITRIPVGSHTNGEEIKSDRITLYSLNLMEGGKFLAEELESAKIPFSFSSRMRYMGLLKMIARFHDKLMEQEEIIGKLEASFYVDKDESPKVRDVLTFPDKSQMWRAGSPAGSFKGHNYGIEMEEAFKRMNVHSTVLMIFAEGRYSIWLEYSLIYH</sequence>
<proteinExistence type="predicted"/>
<evidence type="ECO:0000313" key="2">
    <source>
        <dbReference type="Proteomes" id="UP000789570"/>
    </source>
</evidence>
<feature type="non-terminal residue" evidence="1">
    <location>
        <position position="463"/>
    </location>
</feature>
<accession>A0A9N9HNC0</accession>
<dbReference type="EMBL" id="CAJVPQ010007547">
    <property type="protein sequence ID" value="CAG8697844.1"/>
    <property type="molecule type" value="Genomic_DNA"/>
</dbReference>
<gene>
    <name evidence="1" type="ORF">FCALED_LOCUS13320</name>
</gene>
<reference evidence="1" key="1">
    <citation type="submission" date="2021-06" db="EMBL/GenBank/DDBJ databases">
        <authorList>
            <person name="Kallberg Y."/>
            <person name="Tangrot J."/>
            <person name="Rosling A."/>
        </authorList>
    </citation>
    <scope>NUCLEOTIDE SEQUENCE</scope>
    <source>
        <strain evidence="1">UK204</strain>
    </source>
</reference>
<evidence type="ECO:0000313" key="1">
    <source>
        <dbReference type="EMBL" id="CAG8697844.1"/>
    </source>
</evidence>